<comment type="subcellular location">
    <subcellularLocation>
        <location evidence="1">Membrane</location>
        <topology evidence="1">Multi-pass membrane protein</topology>
    </subcellularLocation>
</comment>
<dbReference type="RefSeq" id="WP_140453200.1">
    <property type="nucleotide sequence ID" value="NZ_VFRP01000003.1"/>
</dbReference>
<evidence type="ECO:0000256" key="1">
    <source>
        <dbReference type="ARBA" id="ARBA00004141"/>
    </source>
</evidence>
<sequence length="293" mass="31100">MSLFLQVAASVSPVFVIAAIGYVWVRAGWNFDVEFVTRLAMTLSVPCLIFMALMRSNVDPAVLRATVLAALVAYVLLGLVAWFGLRLLGLDLATYWGPVTFGNTGNLGLPVALFAFGQAGFDLAVIVFAVMAILSFTFGVWVVAGGGPPSRAFREPLVWGTILGSLFLAMGWHVPVWLGNSLDLVGQMAIPLMLLTLGVAISRLRPRSLGLAFWVSLAKLALCLAVPLAVGLAFGLGRLPLGVLVLQLSTPVAVTSYMLAAKYDARPDEVAGLVVVSTLMSVVAIPATLYFFV</sequence>
<evidence type="ECO:0000256" key="3">
    <source>
        <dbReference type="ARBA" id="ARBA00022475"/>
    </source>
</evidence>
<dbReference type="Pfam" id="PF03547">
    <property type="entry name" value="Mem_trans"/>
    <property type="match status" value="2"/>
</dbReference>
<feature type="transmembrane region" description="Helical" evidence="7">
    <location>
        <begin position="156"/>
        <end position="178"/>
    </location>
</feature>
<evidence type="ECO:0000313" key="8">
    <source>
        <dbReference type="EMBL" id="TPE52718.1"/>
    </source>
</evidence>
<keyword evidence="4 7" id="KW-0812">Transmembrane</keyword>
<keyword evidence="3" id="KW-1003">Cell membrane</keyword>
<keyword evidence="9" id="KW-1185">Reference proteome</keyword>
<feature type="transmembrane region" description="Helical" evidence="7">
    <location>
        <begin position="35"/>
        <end position="54"/>
    </location>
</feature>
<evidence type="ECO:0000256" key="4">
    <source>
        <dbReference type="ARBA" id="ARBA00022692"/>
    </source>
</evidence>
<comment type="caution">
    <text evidence="8">The sequence shown here is derived from an EMBL/GenBank/DDBJ whole genome shotgun (WGS) entry which is preliminary data.</text>
</comment>
<accession>A0A501WTJ0</accession>
<name>A0A501WTJ0_9RHOB</name>
<dbReference type="OrthoDB" id="3238001at2"/>
<dbReference type="GO" id="GO:0016020">
    <property type="term" value="C:membrane"/>
    <property type="evidence" value="ECO:0007669"/>
    <property type="project" value="UniProtKB-SubCell"/>
</dbReference>
<keyword evidence="5 7" id="KW-1133">Transmembrane helix</keyword>
<dbReference type="PANTHER" id="PTHR36838:SF1">
    <property type="entry name" value="SLR1864 PROTEIN"/>
    <property type="match status" value="1"/>
</dbReference>
<protein>
    <submittedName>
        <fullName evidence="8">AEC family transporter</fullName>
    </submittedName>
</protein>
<dbReference type="EMBL" id="VFRP01000003">
    <property type="protein sequence ID" value="TPE52718.1"/>
    <property type="molecule type" value="Genomic_DNA"/>
</dbReference>
<feature type="transmembrane region" description="Helical" evidence="7">
    <location>
        <begin position="7"/>
        <end position="29"/>
    </location>
</feature>
<evidence type="ECO:0000256" key="6">
    <source>
        <dbReference type="ARBA" id="ARBA00023136"/>
    </source>
</evidence>
<feature type="transmembrane region" description="Helical" evidence="7">
    <location>
        <begin position="61"/>
        <end position="85"/>
    </location>
</feature>
<proteinExistence type="predicted"/>
<dbReference type="GO" id="GO:0055085">
    <property type="term" value="P:transmembrane transport"/>
    <property type="evidence" value="ECO:0007669"/>
    <property type="project" value="InterPro"/>
</dbReference>
<evidence type="ECO:0000256" key="5">
    <source>
        <dbReference type="ARBA" id="ARBA00022989"/>
    </source>
</evidence>
<feature type="transmembrane region" description="Helical" evidence="7">
    <location>
        <begin position="211"/>
        <end position="235"/>
    </location>
</feature>
<dbReference type="Proteomes" id="UP000319255">
    <property type="component" value="Unassembled WGS sequence"/>
</dbReference>
<feature type="transmembrane region" description="Helical" evidence="7">
    <location>
        <begin position="241"/>
        <end position="260"/>
    </location>
</feature>
<organism evidence="8 9">
    <name type="scientific">Amaricoccus solimangrovi</name>
    <dbReference type="NCBI Taxonomy" id="2589815"/>
    <lineage>
        <taxon>Bacteria</taxon>
        <taxon>Pseudomonadati</taxon>
        <taxon>Pseudomonadota</taxon>
        <taxon>Alphaproteobacteria</taxon>
        <taxon>Rhodobacterales</taxon>
        <taxon>Paracoccaceae</taxon>
        <taxon>Amaricoccus</taxon>
    </lineage>
</organism>
<feature type="transmembrane region" description="Helical" evidence="7">
    <location>
        <begin position="184"/>
        <end position="204"/>
    </location>
</feature>
<keyword evidence="2" id="KW-0813">Transport</keyword>
<evidence type="ECO:0000256" key="7">
    <source>
        <dbReference type="SAM" id="Phobius"/>
    </source>
</evidence>
<dbReference type="InterPro" id="IPR004776">
    <property type="entry name" value="Mem_transp_PIN-like"/>
</dbReference>
<keyword evidence="6 7" id="KW-0472">Membrane</keyword>
<feature type="transmembrane region" description="Helical" evidence="7">
    <location>
        <begin position="123"/>
        <end position="144"/>
    </location>
</feature>
<dbReference type="AlphaFoldDB" id="A0A501WTJ0"/>
<gene>
    <name evidence="8" type="ORF">FJM51_05970</name>
</gene>
<reference evidence="8 9" key="1">
    <citation type="submission" date="2019-06" db="EMBL/GenBank/DDBJ databases">
        <title>A novel bacterium of genus Amaricoccus, isolated from marine sediment.</title>
        <authorList>
            <person name="Huang H."/>
            <person name="Mo K."/>
            <person name="Hu Y."/>
        </authorList>
    </citation>
    <scope>NUCLEOTIDE SEQUENCE [LARGE SCALE GENOMIC DNA]</scope>
    <source>
        <strain evidence="8 9">HB172011</strain>
    </source>
</reference>
<dbReference type="PANTHER" id="PTHR36838">
    <property type="entry name" value="AUXIN EFFLUX CARRIER FAMILY PROTEIN"/>
    <property type="match status" value="1"/>
</dbReference>
<evidence type="ECO:0000256" key="2">
    <source>
        <dbReference type="ARBA" id="ARBA00022448"/>
    </source>
</evidence>
<evidence type="ECO:0000313" key="9">
    <source>
        <dbReference type="Proteomes" id="UP000319255"/>
    </source>
</evidence>
<feature type="transmembrane region" description="Helical" evidence="7">
    <location>
        <begin position="272"/>
        <end position="292"/>
    </location>
</feature>